<accession>A0AAE1ASL1</accession>
<feature type="compositionally biased region" description="Basic and acidic residues" evidence="1">
    <location>
        <begin position="28"/>
        <end position="41"/>
    </location>
</feature>
<feature type="compositionally biased region" description="Polar residues" evidence="1">
    <location>
        <begin position="83"/>
        <end position="94"/>
    </location>
</feature>
<feature type="compositionally biased region" description="Basic and acidic residues" evidence="1">
    <location>
        <begin position="57"/>
        <end position="82"/>
    </location>
</feature>
<reference evidence="2" key="1">
    <citation type="journal article" date="2023" name="G3 (Bethesda)">
        <title>A reference genome for the long-term kleptoplast-retaining sea slug Elysia crispata morphotype clarki.</title>
        <authorList>
            <person name="Eastman K.E."/>
            <person name="Pendleton A.L."/>
            <person name="Shaikh M.A."/>
            <person name="Suttiyut T."/>
            <person name="Ogas R."/>
            <person name="Tomko P."/>
            <person name="Gavelis G."/>
            <person name="Widhalm J.R."/>
            <person name="Wisecaver J.H."/>
        </authorList>
    </citation>
    <scope>NUCLEOTIDE SEQUENCE</scope>
    <source>
        <strain evidence="2">ECLA1</strain>
    </source>
</reference>
<organism evidence="2 3">
    <name type="scientific">Elysia crispata</name>
    <name type="common">lettuce slug</name>
    <dbReference type="NCBI Taxonomy" id="231223"/>
    <lineage>
        <taxon>Eukaryota</taxon>
        <taxon>Metazoa</taxon>
        <taxon>Spiralia</taxon>
        <taxon>Lophotrochozoa</taxon>
        <taxon>Mollusca</taxon>
        <taxon>Gastropoda</taxon>
        <taxon>Heterobranchia</taxon>
        <taxon>Euthyneura</taxon>
        <taxon>Panpulmonata</taxon>
        <taxon>Sacoglossa</taxon>
        <taxon>Placobranchoidea</taxon>
        <taxon>Plakobranchidae</taxon>
        <taxon>Elysia</taxon>
    </lineage>
</organism>
<dbReference type="Proteomes" id="UP001283361">
    <property type="component" value="Unassembled WGS sequence"/>
</dbReference>
<proteinExistence type="predicted"/>
<dbReference type="EMBL" id="JAWDGP010001280">
    <property type="protein sequence ID" value="KAK3793113.1"/>
    <property type="molecule type" value="Genomic_DNA"/>
</dbReference>
<dbReference type="AlphaFoldDB" id="A0AAE1ASL1"/>
<evidence type="ECO:0000313" key="2">
    <source>
        <dbReference type="EMBL" id="KAK3793113.1"/>
    </source>
</evidence>
<evidence type="ECO:0000256" key="1">
    <source>
        <dbReference type="SAM" id="MobiDB-lite"/>
    </source>
</evidence>
<protein>
    <submittedName>
        <fullName evidence="2">Uncharacterized protein</fullName>
    </submittedName>
</protein>
<evidence type="ECO:0000313" key="3">
    <source>
        <dbReference type="Proteomes" id="UP001283361"/>
    </source>
</evidence>
<feature type="region of interest" description="Disordered" evidence="1">
    <location>
        <begin position="1"/>
        <end position="99"/>
    </location>
</feature>
<sequence>MADKESKHAGTSKKSTSAERMRRYRLKKKEEDPEYGQKESQRIASLIKHKRENLTGMEKRELNKKNRDAVAKLRAKKKEENKTATSTGFKSPQSFGKAKKRLQDILPHSPTKRKQLIHGLVQSECLNLKSKTEAVLKEPDDTKTALQNFFREDISYTALGMNDELTVWEDGKKKRL</sequence>
<keyword evidence="3" id="KW-1185">Reference proteome</keyword>
<comment type="caution">
    <text evidence="2">The sequence shown here is derived from an EMBL/GenBank/DDBJ whole genome shotgun (WGS) entry which is preliminary data.</text>
</comment>
<name>A0AAE1ASL1_9GAST</name>
<gene>
    <name evidence="2" type="ORF">RRG08_026133</name>
</gene>